<dbReference type="Gene3D" id="2.40.50.140">
    <property type="entry name" value="Nucleic acid-binding proteins"/>
    <property type="match status" value="1"/>
</dbReference>
<gene>
    <name evidence="7" type="ORF">F6I03_03320</name>
</gene>
<evidence type="ECO:0000256" key="5">
    <source>
        <dbReference type="SAM" id="Phobius"/>
    </source>
</evidence>
<dbReference type="EMBL" id="VYWO01000001">
    <property type="protein sequence ID" value="KAA9302256.1"/>
    <property type="molecule type" value="Genomic_DNA"/>
</dbReference>
<keyword evidence="4 5" id="KW-0472">Membrane</keyword>
<dbReference type="InterPro" id="IPR052165">
    <property type="entry name" value="Membrane_assoc_protease"/>
</dbReference>
<sequence>MALIVWIFSVLCLLFSFQTRQGLLTTALSLVLAILGLYLWGPSDYVFIWGLALGLALVIFEACLPSFGILGILGFLLIAVEVYLHHLVLGPLLFEILAAVYLGLLLALCLIRLVLDNPQAQSLVLKDRPGQHRQSRLEEEVLGQEAEVVAPLRPVGKICLKDGRILQAISEQDFIDRGQAVEVIAVQTNEVKVRKIDYD</sequence>
<comment type="caution">
    <text evidence="7">The sequence shown here is derived from an EMBL/GenBank/DDBJ whole genome shotgun (WGS) entry which is preliminary data.</text>
</comment>
<dbReference type="Pfam" id="PF01957">
    <property type="entry name" value="NfeD"/>
    <property type="match status" value="1"/>
</dbReference>
<dbReference type="InterPro" id="IPR012340">
    <property type="entry name" value="NA-bd_OB-fold"/>
</dbReference>
<protein>
    <recommendedName>
        <fullName evidence="6">NfeD-like C-terminal domain-containing protein</fullName>
    </recommendedName>
</protein>
<dbReference type="PANTHER" id="PTHR33507">
    <property type="entry name" value="INNER MEMBRANE PROTEIN YBBJ"/>
    <property type="match status" value="1"/>
</dbReference>
<proteinExistence type="predicted"/>
<evidence type="ECO:0000313" key="7">
    <source>
        <dbReference type="EMBL" id="KAA9302256.1"/>
    </source>
</evidence>
<feature type="transmembrane region" description="Helical" evidence="5">
    <location>
        <begin position="43"/>
        <end position="60"/>
    </location>
</feature>
<evidence type="ECO:0000256" key="4">
    <source>
        <dbReference type="ARBA" id="ARBA00023136"/>
    </source>
</evidence>
<dbReference type="Proteomes" id="UP000327148">
    <property type="component" value="Unassembled WGS sequence"/>
</dbReference>
<evidence type="ECO:0000313" key="8">
    <source>
        <dbReference type="Proteomes" id="UP000327148"/>
    </source>
</evidence>
<reference evidence="7 8" key="1">
    <citation type="submission" date="2019-09" db="EMBL/GenBank/DDBJ databases">
        <title>Draft genome sequence assemblies of isolates from the urinary tract.</title>
        <authorList>
            <person name="Mores C.R."/>
            <person name="Putonti C."/>
            <person name="Wolfe A.J."/>
        </authorList>
    </citation>
    <scope>NUCLEOTIDE SEQUENCE [LARGE SCALE GENOMIC DNA]</scope>
    <source>
        <strain evidence="7 8">UMB623</strain>
    </source>
</reference>
<comment type="subcellular location">
    <subcellularLocation>
        <location evidence="1">Membrane</location>
        <topology evidence="1">Multi-pass membrane protein</topology>
    </subcellularLocation>
</comment>
<dbReference type="RefSeq" id="WP_070431173.1">
    <property type="nucleotide sequence ID" value="NZ_VYWO01000001.1"/>
</dbReference>
<keyword evidence="2 5" id="KW-0812">Transmembrane</keyword>
<dbReference type="PANTHER" id="PTHR33507:SF3">
    <property type="entry name" value="INNER MEMBRANE PROTEIN YBBJ"/>
    <property type="match status" value="1"/>
</dbReference>
<dbReference type="InterPro" id="IPR002810">
    <property type="entry name" value="NfeD-like_C"/>
</dbReference>
<feature type="domain" description="NfeD-like C-terminal" evidence="6">
    <location>
        <begin position="139"/>
        <end position="195"/>
    </location>
</feature>
<evidence type="ECO:0000256" key="3">
    <source>
        <dbReference type="ARBA" id="ARBA00022989"/>
    </source>
</evidence>
<dbReference type="OrthoDB" id="2136542at2"/>
<feature type="transmembrane region" description="Helical" evidence="5">
    <location>
        <begin position="92"/>
        <end position="115"/>
    </location>
</feature>
<evidence type="ECO:0000256" key="2">
    <source>
        <dbReference type="ARBA" id="ARBA00022692"/>
    </source>
</evidence>
<organism evidence="7 8">
    <name type="scientific">Aerococcus sanguinicola</name>
    <dbReference type="NCBI Taxonomy" id="119206"/>
    <lineage>
        <taxon>Bacteria</taxon>
        <taxon>Bacillati</taxon>
        <taxon>Bacillota</taxon>
        <taxon>Bacilli</taxon>
        <taxon>Lactobacillales</taxon>
        <taxon>Aerococcaceae</taxon>
        <taxon>Aerococcus</taxon>
    </lineage>
</organism>
<dbReference type="GO" id="GO:0005886">
    <property type="term" value="C:plasma membrane"/>
    <property type="evidence" value="ECO:0007669"/>
    <property type="project" value="TreeGrafter"/>
</dbReference>
<accession>A0A5N1GPL4</accession>
<evidence type="ECO:0000256" key="1">
    <source>
        <dbReference type="ARBA" id="ARBA00004141"/>
    </source>
</evidence>
<evidence type="ECO:0000259" key="6">
    <source>
        <dbReference type="Pfam" id="PF01957"/>
    </source>
</evidence>
<keyword evidence="3 5" id="KW-1133">Transmembrane helix</keyword>
<dbReference type="AlphaFoldDB" id="A0A5N1GPL4"/>
<name>A0A5N1GPL4_9LACT</name>